<evidence type="ECO:0000313" key="6">
    <source>
        <dbReference type="EMBL" id="QBM23446.1"/>
    </source>
</evidence>
<gene>
    <name evidence="6" type="ORF">E1B03_13810</name>
</gene>
<dbReference type="PANTHER" id="PTHR33121:SF69">
    <property type="entry name" value="ANTI-FLHC(2)FLHD(4) FACTOR YDIV-RELATED"/>
    <property type="match status" value="1"/>
</dbReference>
<dbReference type="Pfam" id="PF00563">
    <property type="entry name" value="EAL"/>
    <property type="match status" value="1"/>
</dbReference>
<dbReference type="PANTHER" id="PTHR33121">
    <property type="entry name" value="CYCLIC DI-GMP PHOSPHODIESTERASE PDEF"/>
    <property type="match status" value="1"/>
</dbReference>
<dbReference type="SUPFAM" id="SSF141868">
    <property type="entry name" value="EAL domain-like"/>
    <property type="match status" value="1"/>
</dbReference>
<comment type="similarity">
    <text evidence="1">Belongs to the YdiV family.</text>
</comment>
<evidence type="ECO:0000313" key="7">
    <source>
        <dbReference type="Proteomes" id="UP000293850"/>
    </source>
</evidence>
<name>A0A4P6WMW5_9ENTR</name>
<sequence length="272" mass="31628">MMNRYKQNYFCEPIYTMTGRLVAMEMLTSFTTPDGKTCSYSEMADILIPEYKWLNFVRQLYCIRRWYSWFIKQEIYLSLNLDADTAVWLLRDKSVLSLLAKMPFIRLEVHEHFPSSEKEKQGLLNHLRPHVALWLDDVGSGSRNNFALLISGFFCGTKIDKTFFWEHHINDISKLSKVIRDLTRYTGLVVVEGIENPTHLMSLSANPHCWLQGYLFPHISIERIWDVPMQIRLLPSLDDSCSAEVSPDSTGINQAESANDFSDMQRSRKCIL</sequence>
<dbReference type="InterPro" id="IPR050706">
    <property type="entry name" value="Cyclic-di-GMP_PDE-like"/>
</dbReference>
<feature type="domain" description="EAL" evidence="5">
    <location>
        <begin position="1"/>
        <end position="224"/>
    </location>
</feature>
<dbReference type="AlphaFoldDB" id="A0A4P6WMW5"/>
<dbReference type="GO" id="GO:0071111">
    <property type="term" value="F:cyclic-guanylate-specific phosphodiesterase activity"/>
    <property type="evidence" value="ECO:0007669"/>
    <property type="project" value="InterPro"/>
</dbReference>
<dbReference type="Proteomes" id="UP000293850">
    <property type="component" value="Chromosome"/>
</dbReference>
<proteinExistence type="inferred from homology"/>
<dbReference type="InterPro" id="IPR001633">
    <property type="entry name" value="EAL_dom"/>
</dbReference>
<dbReference type="InterPro" id="IPR035919">
    <property type="entry name" value="EAL_sf"/>
</dbReference>
<dbReference type="RefSeq" id="WP_133086412.1">
    <property type="nucleotide sequence ID" value="NZ_CP037864.1"/>
</dbReference>
<dbReference type="Gene3D" id="3.20.20.450">
    <property type="entry name" value="EAL domain"/>
    <property type="match status" value="1"/>
</dbReference>
<keyword evidence="7" id="KW-1185">Reference proteome</keyword>
<evidence type="ECO:0000256" key="4">
    <source>
        <dbReference type="ARBA" id="ARBA00023163"/>
    </source>
</evidence>
<evidence type="ECO:0000256" key="2">
    <source>
        <dbReference type="ARBA" id="ARBA00022491"/>
    </source>
</evidence>
<dbReference type="SMART" id="SM00052">
    <property type="entry name" value="EAL"/>
    <property type="match status" value="1"/>
</dbReference>
<dbReference type="EMBL" id="CP037864">
    <property type="protein sequence ID" value="QBM23446.1"/>
    <property type="molecule type" value="Genomic_DNA"/>
</dbReference>
<protein>
    <submittedName>
        <fullName evidence="6">EAL domain-containing protein</fullName>
    </submittedName>
</protein>
<organism evidence="6 7">
    <name type="scientific">Citrobacter arsenatis</name>
    <dbReference type="NCBI Taxonomy" id="2546350"/>
    <lineage>
        <taxon>Bacteria</taxon>
        <taxon>Pseudomonadati</taxon>
        <taxon>Pseudomonadota</taxon>
        <taxon>Gammaproteobacteria</taxon>
        <taxon>Enterobacterales</taxon>
        <taxon>Enterobacteriaceae</taxon>
        <taxon>Citrobacter</taxon>
    </lineage>
</organism>
<accession>A0A4P6WMW5</accession>
<evidence type="ECO:0000256" key="3">
    <source>
        <dbReference type="ARBA" id="ARBA00023015"/>
    </source>
</evidence>
<keyword evidence="4" id="KW-0804">Transcription</keyword>
<reference evidence="6 7" key="1">
    <citation type="submission" date="2019-03" db="EMBL/GenBank/DDBJ databases">
        <title>Complete genome sequence of an arsenate-respiring bacteria, Citrobacter sp. LY-1.</title>
        <authorList>
            <person name="Wang H."/>
            <person name="Liu Y."/>
            <person name="Li Q."/>
            <person name="Huang J."/>
        </authorList>
    </citation>
    <scope>NUCLEOTIDE SEQUENCE [LARGE SCALE GENOMIC DNA]</scope>
    <source>
        <strain evidence="6 7">LY-1</strain>
    </source>
</reference>
<keyword evidence="3" id="KW-0805">Transcription regulation</keyword>
<evidence type="ECO:0000256" key="1">
    <source>
        <dbReference type="ARBA" id="ARBA00010927"/>
    </source>
</evidence>
<evidence type="ECO:0000259" key="5">
    <source>
        <dbReference type="SMART" id="SM00052"/>
    </source>
</evidence>
<keyword evidence="2" id="KW-0678">Repressor</keyword>
<dbReference type="KEGG" id="cars:E1B03_13810"/>